<gene>
    <name evidence="16" type="ORF">SAMN04487935_0430</name>
</gene>
<dbReference type="GO" id="GO:0005615">
    <property type="term" value="C:extracellular space"/>
    <property type="evidence" value="ECO:0007669"/>
    <property type="project" value="InterPro"/>
</dbReference>
<evidence type="ECO:0000259" key="13">
    <source>
        <dbReference type="Pfam" id="PF02225"/>
    </source>
</evidence>
<dbReference type="InterPro" id="IPR050371">
    <property type="entry name" value="Fungal_virulence_M36"/>
</dbReference>
<evidence type="ECO:0000313" key="16">
    <source>
        <dbReference type="EMBL" id="SDJ24982.1"/>
    </source>
</evidence>
<keyword evidence="5" id="KW-0645">Protease</keyword>
<dbReference type="Pfam" id="PF07504">
    <property type="entry name" value="FTP"/>
    <property type="match status" value="1"/>
</dbReference>
<evidence type="ECO:0000256" key="3">
    <source>
        <dbReference type="ARBA" id="ARBA00006006"/>
    </source>
</evidence>
<feature type="signal peptide" evidence="12">
    <location>
        <begin position="1"/>
        <end position="27"/>
    </location>
</feature>
<dbReference type="Pfam" id="PF02225">
    <property type="entry name" value="PA"/>
    <property type="match status" value="1"/>
</dbReference>
<evidence type="ECO:0000256" key="1">
    <source>
        <dbReference type="ARBA" id="ARBA00001947"/>
    </source>
</evidence>
<dbReference type="Gene3D" id="3.10.170.10">
    <property type="match status" value="1"/>
</dbReference>
<evidence type="ECO:0000256" key="5">
    <source>
        <dbReference type="ARBA" id="ARBA00022670"/>
    </source>
</evidence>
<sequence length="908" mass="98539">MFVHQKSKIMKKITLLIVFLVSLTGFSQDKAQKIQAYFNSNYAKMGLLKQDVSDWAIAGENYSETTKITSVHVAQRYQGIEIFNAISNVWVKDGNVTNVVNNFKSNIAGKANSVTPRLTAIDAAKSAYAKVGIVGLPVFSVSETTNAKSMMLNDGLQEDLITAKLVYQITKDNNLMLAWALQFYAPGSSELWDLRIDALNGNILEKNDLTVRCSFGELRHGGAHNHDHSGDFSFTKNAFNNTTSSVVEAQAGSYKVIPYNYTSPSHSPFQLISSPANTVASPNGWHDTNSTIGGTSAALRFTYTRGNNVLAQEDADGNNGNGIRADGGADLNFDFPFLGPWQQPTAYTSASVTNLFYMVNIMHDVWYQYGFNEASGNFQQNNYGKGGTVSATGDAVFGDAQDGYSQTTPTLNNANFSTPNDGGRPRVQMFLWNAGAPPTNFITVNSPAAIAGAYAATTNVFDTTDRIPVPTAPNGITSDLVLYTNAPNPNSNPVSAHNACVVPTNSLDIAGKIALIRRGNCNFSNKVKNAQDAGALAVIVYDTVVANPQRLSMSSEGLLGITIPAVFVTAEIGQQFVDQLALGTVNLKLEAPADLYLYADGDFDNTIISHEYGHGISTKLIGPITNSSCMTNYEQMGEGWSDWFGLMMQIKSTDVGTNPVTVGTYVYNEPNDGAGIREYPYSTDMTINPRTLVNSNSPIPTDPADTGYRYVVGETWTSVLWDLSWAYINRYGFDANIYTGTGGNNKVMQLVLDALKLQACNTASIISARDNLFAADMATGGVDHNLIAEVFRRRGMGLNASSGSANDCNDQTEDFTPFPLLATSNFTKENTLRVYPNPATGIVNVRVSQYVGKVNLQVVDINGRIVFSQNEDHFSVEKSINLSSLQKGIYVLKVNTADFNYTEKIILK</sequence>
<dbReference type="InterPro" id="IPR003137">
    <property type="entry name" value="PA_domain"/>
</dbReference>
<dbReference type="Gene3D" id="3.50.30.30">
    <property type="match status" value="1"/>
</dbReference>
<dbReference type="EMBL" id="FNEZ01000001">
    <property type="protein sequence ID" value="SDJ24982.1"/>
    <property type="molecule type" value="Genomic_DNA"/>
</dbReference>
<evidence type="ECO:0000256" key="12">
    <source>
        <dbReference type="SAM" id="SignalP"/>
    </source>
</evidence>
<keyword evidence="10" id="KW-0482">Metalloprotease</keyword>
<evidence type="ECO:0000256" key="6">
    <source>
        <dbReference type="ARBA" id="ARBA00022723"/>
    </source>
</evidence>
<keyword evidence="17" id="KW-1185">Reference proteome</keyword>
<evidence type="ECO:0000256" key="7">
    <source>
        <dbReference type="ARBA" id="ARBA00022729"/>
    </source>
</evidence>
<dbReference type="GO" id="GO:0008270">
    <property type="term" value="F:zinc ion binding"/>
    <property type="evidence" value="ECO:0007669"/>
    <property type="project" value="InterPro"/>
</dbReference>
<reference evidence="16 17" key="1">
    <citation type="submission" date="2016-10" db="EMBL/GenBank/DDBJ databases">
        <authorList>
            <person name="de Groot N.N."/>
        </authorList>
    </citation>
    <scope>NUCLEOTIDE SEQUENCE [LARGE SCALE GENOMIC DNA]</scope>
    <source>
        <strain evidence="16 17">CGMCC 1.10076</strain>
    </source>
</reference>
<keyword evidence="4" id="KW-0964">Secreted</keyword>
<dbReference type="NCBIfam" id="TIGR04183">
    <property type="entry name" value="Por_Secre_tail"/>
    <property type="match status" value="1"/>
</dbReference>
<dbReference type="GO" id="GO:0004222">
    <property type="term" value="F:metalloendopeptidase activity"/>
    <property type="evidence" value="ECO:0007669"/>
    <property type="project" value="InterPro"/>
</dbReference>
<dbReference type="PANTHER" id="PTHR33478:SF1">
    <property type="entry name" value="EXTRACELLULAR METALLOPROTEINASE MEP"/>
    <property type="match status" value="1"/>
</dbReference>
<keyword evidence="8" id="KW-0378">Hydrolase</keyword>
<dbReference type="OrthoDB" id="5377264at2"/>
<dbReference type="CDD" id="cd04818">
    <property type="entry name" value="PA_subtilisin_1"/>
    <property type="match status" value="1"/>
</dbReference>
<proteinExistence type="inferred from homology"/>
<organism evidence="16 17">
    <name type="scientific">Flavobacterium noncentrifugens</name>
    <dbReference type="NCBI Taxonomy" id="1128970"/>
    <lineage>
        <taxon>Bacteria</taxon>
        <taxon>Pseudomonadati</taxon>
        <taxon>Bacteroidota</taxon>
        <taxon>Flavobacteriia</taxon>
        <taxon>Flavobacteriales</taxon>
        <taxon>Flavobacteriaceae</taxon>
        <taxon>Flavobacterium</taxon>
    </lineage>
</organism>
<dbReference type="InterPro" id="IPR027268">
    <property type="entry name" value="Peptidase_M4/M1_CTD_sf"/>
</dbReference>
<feature type="domain" description="Secretion system C-terminal sorting" evidence="15">
    <location>
        <begin position="834"/>
        <end position="906"/>
    </location>
</feature>
<dbReference type="InterPro" id="IPR011096">
    <property type="entry name" value="FTP_domain"/>
</dbReference>
<evidence type="ECO:0000259" key="14">
    <source>
        <dbReference type="Pfam" id="PF07504"/>
    </source>
</evidence>
<evidence type="ECO:0000313" key="17">
    <source>
        <dbReference type="Proteomes" id="UP000199580"/>
    </source>
</evidence>
<feature type="domain" description="FTP" evidence="14">
    <location>
        <begin position="61"/>
        <end position="103"/>
    </location>
</feature>
<dbReference type="AlphaFoldDB" id="A0A1G8S717"/>
<keyword evidence="7 12" id="KW-0732">Signal</keyword>
<evidence type="ECO:0000256" key="8">
    <source>
        <dbReference type="ARBA" id="ARBA00022801"/>
    </source>
</evidence>
<dbReference type="STRING" id="1128970.SAMN04487935_0430"/>
<dbReference type="Gene3D" id="1.10.390.10">
    <property type="entry name" value="Neutral Protease Domain 2"/>
    <property type="match status" value="1"/>
</dbReference>
<comment type="subcellular location">
    <subcellularLocation>
        <location evidence="2">Secreted</location>
    </subcellularLocation>
</comment>
<keyword evidence="9" id="KW-0862">Zinc</keyword>
<name>A0A1G8S717_9FLAO</name>
<evidence type="ECO:0000256" key="4">
    <source>
        <dbReference type="ARBA" id="ARBA00022525"/>
    </source>
</evidence>
<evidence type="ECO:0000256" key="2">
    <source>
        <dbReference type="ARBA" id="ARBA00004613"/>
    </source>
</evidence>
<dbReference type="InterPro" id="IPR001842">
    <property type="entry name" value="Peptidase_M36"/>
</dbReference>
<keyword evidence="11" id="KW-0865">Zymogen</keyword>
<protein>
    <submittedName>
        <fullName evidence="16">Por secretion system C-terminal sorting domain-containing protein</fullName>
    </submittedName>
</protein>
<dbReference type="Pfam" id="PF18962">
    <property type="entry name" value="Por_Secre_tail"/>
    <property type="match status" value="1"/>
</dbReference>
<feature type="domain" description="PA" evidence="13">
    <location>
        <begin position="496"/>
        <end position="575"/>
    </location>
</feature>
<dbReference type="SUPFAM" id="SSF52025">
    <property type="entry name" value="PA domain"/>
    <property type="match status" value="1"/>
</dbReference>
<evidence type="ECO:0000256" key="11">
    <source>
        <dbReference type="ARBA" id="ARBA00023145"/>
    </source>
</evidence>
<dbReference type="NCBIfam" id="NF038113">
    <property type="entry name" value="T9SSA_dep_M36"/>
    <property type="match status" value="1"/>
</dbReference>
<comment type="similarity">
    <text evidence="3">Belongs to the peptidase M36 family.</text>
</comment>
<dbReference type="PANTHER" id="PTHR33478">
    <property type="entry name" value="EXTRACELLULAR METALLOPROTEINASE MEP"/>
    <property type="match status" value="1"/>
</dbReference>
<evidence type="ECO:0000256" key="9">
    <source>
        <dbReference type="ARBA" id="ARBA00022833"/>
    </source>
</evidence>
<evidence type="ECO:0000256" key="10">
    <source>
        <dbReference type="ARBA" id="ARBA00023049"/>
    </source>
</evidence>
<keyword evidence="6" id="KW-0479">Metal-binding</keyword>
<dbReference type="GO" id="GO:0006508">
    <property type="term" value="P:proteolysis"/>
    <property type="evidence" value="ECO:0007669"/>
    <property type="project" value="UniProtKB-KW"/>
</dbReference>
<evidence type="ECO:0000259" key="15">
    <source>
        <dbReference type="Pfam" id="PF18962"/>
    </source>
</evidence>
<dbReference type="InterPro" id="IPR026444">
    <property type="entry name" value="Secre_tail"/>
</dbReference>
<feature type="chain" id="PRO_5011518078" evidence="12">
    <location>
        <begin position="28"/>
        <end position="908"/>
    </location>
</feature>
<dbReference type="InterPro" id="IPR046450">
    <property type="entry name" value="PA_dom_sf"/>
</dbReference>
<dbReference type="SUPFAM" id="SSF55486">
    <property type="entry name" value="Metalloproteases ('zincins'), catalytic domain"/>
    <property type="match status" value="1"/>
</dbReference>
<accession>A0A1G8S717</accession>
<dbReference type="Pfam" id="PF02128">
    <property type="entry name" value="Peptidase_M36"/>
    <property type="match status" value="1"/>
</dbReference>
<dbReference type="Proteomes" id="UP000199580">
    <property type="component" value="Unassembled WGS sequence"/>
</dbReference>
<comment type="cofactor">
    <cofactor evidence="1">
        <name>Zn(2+)</name>
        <dbReference type="ChEBI" id="CHEBI:29105"/>
    </cofactor>
</comment>